<reference evidence="1 2" key="1">
    <citation type="submission" date="2024-09" db="EMBL/GenBank/DDBJ databases">
        <authorList>
            <person name="Sun Q."/>
            <person name="Mori K."/>
        </authorList>
    </citation>
    <scope>NUCLEOTIDE SEQUENCE [LARGE SCALE GENOMIC DNA]</scope>
    <source>
        <strain evidence="1 2">JCM 11201</strain>
    </source>
</reference>
<organism evidence="1 2">
    <name type="scientific">Ectobacillus funiculus</name>
    <dbReference type="NCBI Taxonomy" id="137993"/>
    <lineage>
        <taxon>Bacteria</taxon>
        <taxon>Bacillati</taxon>
        <taxon>Bacillota</taxon>
        <taxon>Bacilli</taxon>
        <taxon>Bacillales</taxon>
        <taxon>Bacillaceae</taxon>
        <taxon>Ectobacillus</taxon>
    </lineage>
</organism>
<comment type="caution">
    <text evidence="1">The sequence shown here is derived from an EMBL/GenBank/DDBJ whole genome shotgun (WGS) entry which is preliminary data.</text>
</comment>
<gene>
    <name evidence="1" type="ORF">ACFFMS_28885</name>
</gene>
<evidence type="ECO:0000313" key="1">
    <source>
        <dbReference type="EMBL" id="MFB9762243.1"/>
    </source>
</evidence>
<keyword evidence="2" id="KW-1185">Reference proteome</keyword>
<evidence type="ECO:0000313" key="2">
    <source>
        <dbReference type="Proteomes" id="UP001589609"/>
    </source>
</evidence>
<accession>A0ABV5WNM1</accession>
<name>A0ABV5WNM1_9BACI</name>
<dbReference type="EMBL" id="JBHMAF010000196">
    <property type="protein sequence ID" value="MFB9762243.1"/>
    <property type="molecule type" value="Genomic_DNA"/>
</dbReference>
<sequence length="57" mass="6742">MHRKAAESRKYAHNEEVNRLRSPGDEFIIEQMDIKALQKKAKEATINEKTGKFNHRF</sequence>
<proteinExistence type="predicted"/>
<protein>
    <submittedName>
        <fullName evidence="1">Uncharacterized protein</fullName>
    </submittedName>
</protein>
<dbReference type="Proteomes" id="UP001589609">
    <property type="component" value="Unassembled WGS sequence"/>
</dbReference>